<sequence>MGPVQLLGLEQGDRQLEIHTQDFLHLECLKHYPDHSLCIFYLTSVCKRSKARLPADGPREDFSAFAEWVLVNNDSPSTIGLKDHTSPHRVPVELIILRNKRTFLRQILFTFLTSPECPVPPVAPVFPVSPTLPVSPE</sequence>
<proteinExistence type="predicted"/>
<accession>A0A3N0Z7W7</accession>
<organism evidence="1 2">
    <name type="scientific">Anabarilius grahami</name>
    <name type="common">Kanglang fish</name>
    <name type="synonym">Barilius grahami</name>
    <dbReference type="NCBI Taxonomy" id="495550"/>
    <lineage>
        <taxon>Eukaryota</taxon>
        <taxon>Metazoa</taxon>
        <taxon>Chordata</taxon>
        <taxon>Craniata</taxon>
        <taxon>Vertebrata</taxon>
        <taxon>Euteleostomi</taxon>
        <taxon>Actinopterygii</taxon>
        <taxon>Neopterygii</taxon>
        <taxon>Teleostei</taxon>
        <taxon>Ostariophysi</taxon>
        <taxon>Cypriniformes</taxon>
        <taxon>Xenocyprididae</taxon>
        <taxon>Xenocypridinae</taxon>
        <taxon>Xenocypridinae incertae sedis</taxon>
        <taxon>Anabarilius</taxon>
    </lineage>
</organism>
<protein>
    <submittedName>
        <fullName evidence="1">Uncharacterized protein</fullName>
    </submittedName>
</protein>
<reference evidence="1 2" key="1">
    <citation type="submission" date="2018-10" db="EMBL/GenBank/DDBJ databases">
        <title>Genome assembly for a Yunnan-Guizhou Plateau 3E fish, Anabarilius grahami (Regan), and its evolutionary and genetic applications.</title>
        <authorList>
            <person name="Jiang W."/>
        </authorList>
    </citation>
    <scope>NUCLEOTIDE SEQUENCE [LARGE SCALE GENOMIC DNA]</scope>
    <source>
        <strain evidence="1">AG-KIZ</strain>
        <tissue evidence="1">Muscle</tissue>
    </source>
</reference>
<name>A0A3N0Z7W7_ANAGA</name>
<dbReference type="AlphaFoldDB" id="A0A3N0Z7W7"/>
<comment type="caution">
    <text evidence="1">The sequence shown here is derived from an EMBL/GenBank/DDBJ whole genome shotgun (WGS) entry which is preliminary data.</text>
</comment>
<dbReference type="EMBL" id="RJVU01007007">
    <property type="protein sequence ID" value="ROL54344.1"/>
    <property type="molecule type" value="Genomic_DNA"/>
</dbReference>
<dbReference type="Proteomes" id="UP000281406">
    <property type="component" value="Unassembled WGS sequence"/>
</dbReference>
<keyword evidence="2" id="KW-1185">Reference proteome</keyword>
<dbReference type="OrthoDB" id="8964191at2759"/>
<gene>
    <name evidence="1" type="ORF">DPX16_10767</name>
</gene>
<evidence type="ECO:0000313" key="2">
    <source>
        <dbReference type="Proteomes" id="UP000281406"/>
    </source>
</evidence>
<evidence type="ECO:0000313" key="1">
    <source>
        <dbReference type="EMBL" id="ROL54344.1"/>
    </source>
</evidence>